<organism evidence="2 3">
    <name type="scientific">Knipowitschia caucasica</name>
    <name type="common">Caucasian dwarf goby</name>
    <name type="synonym">Pomatoschistus caucasicus</name>
    <dbReference type="NCBI Taxonomy" id="637954"/>
    <lineage>
        <taxon>Eukaryota</taxon>
        <taxon>Metazoa</taxon>
        <taxon>Chordata</taxon>
        <taxon>Craniata</taxon>
        <taxon>Vertebrata</taxon>
        <taxon>Euteleostomi</taxon>
        <taxon>Actinopterygii</taxon>
        <taxon>Neopterygii</taxon>
        <taxon>Teleostei</taxon>
        <taxon>Neoteleostei</taxon>
        <taxon>Acanthomorphata</taxon>
        <taxon>Gobiaria</taxon>
        <taxon>Gobiiformes</taxon>
        <taxon>Gobioidei</taxon>
        <taxon>Gobiidae</taxon>
        <taxon>Gobiinae</taxon>
        <taxon>Knipowitschia</taxon>
    </lineage>
</organism>
<accession>A0AAV2KCB4</accession>
<feature type="region of interest" description="Disordered" evidence="1">
    <location>
        <begin position="1"/>
        <end position="25"/>
    </location>
</feature>
<evidence type="ECO:0000256" key="1">
    <source>
        <dbReference type="SAM" id="MobiDB-lite"/>
    </source>
</evidence>
<proteinExistence type="predicted"/>
<dbReference type="EMBL" id="OZ035839">
    <property type="protein sequence ID" value="CAL1585941.1"/>
    <property type="molecule type" value="Genomic_DNA"/>
</dbReference>
<name>A0AAV2KCB4_KNICA</name>
<feature type="compositionally biased region" description="Polar residues" evidence="1">
    <location>
        <begin position="14"/>
        <end position="23"/>
    </location>
</feature>
<dbReference type="AlphaFoldDB" id="A0AAV2KCB4"/>
<keyword evidence="3" id="KW-1185">Reference proteome</keyword>
<dbReference type="Proteomes" id="UP001497482">
    <property type="component" value="Chromosome 17"/>
</dbReference>
<evidence type="ECO:0000313" key="3">
    <source>
        <dbReference type="Proteomes" id="UP001497482"/>
    </source>
</evidence>
<protein>
    <submittedName>
        <fullName evidence="2">Uncharacterized protein</fullName>
    </submittedName>
</protein>
<evidence type="ECO:0000313" key="2">
    <source>
        <dbReference type="EMBL" id="CAL1585941.1"/>
    </source>
</evidence>
<gene>
    <name evidence="2" type="ORF">KC01_LOCUS16102</name>
</gene>
<sequence>MSAPRSAFRPAPLRSSTMASRTPCSPLKVAASPSLLLPLQTHHTLRHFVSETLTAAASDGRPGHRGRAIVSIFGSSTMTPSSEV</sequence>
<reference evidence="2 3" key="1">
    <citation type="submission" date="2024-04" db="EMBL/GenBank/DDBJ databases">
        <authorList>
            <person name="Waldvogel A.-M."/>
            <person name="Schoenle A."/>
        </authorList>
    </citation>
    <scope>NUCLEOTIDE SEQUENCE [LARGE SCALE GENOMIC DNA]</scope>
</reference>